<keyword evidence="16" id="KW-0675">Receptor</keyword>
<dbReference type="CDD" id="cd17546">
    <property type="entry name" value="REC_hyHK_CKI1_RcsC-like"/>
    <property type="match status" value="1"/>
</dbReference>
<feature type="domain" description="Histidine kinase" evidence="21">
    <location>
        <begin position="668"/>
        <end position="946"/>
    </location>
</feature>
<evidence type="ECO:0000256" key="6">
    <source>
        <dbReference type="ARBA" id="ARBA00022553"/>
    </source>
</evidence>
<dbReference type="InterPro" id="IPR004358">
    <property type="entry name" value="Sig_transdc_His_kin-like_C"/>
</dbReference>
<feature type="modified residue" description="4-aspartylphosphate" evidence="19">
    <location>
        <position position="1026"/>
    </location>
</feature>
<dbReference type="SMART" id="SM00448">
    <property type="entry name" value="REC"/>
    <property type="match status" value="1"/>
</dbReference>
<dbReference type="Pfam" id="PF00072">
    <property type="entry name" value="Response_reg"/>
    <property type="match status" value="1"/>
</dbReference>
<sequence>MSCTGGGAGVFVKFSRLFVKRPRWELVKMSINCKLSGSNGTSQDSFKPRKSKEVLHETYSARKWRRKFLLLWFFGVAVTIGSIWFLLSFDRGALGRKGQSSDSCEEGARVLLRHFNVSKNQLHALGSLFSDSDQIASLECTKGPGPEMLINDVIACALKVPCSKKQEFQQHIRWVAEDGGSNGKCPVQDEIEFRKPDQSLPDESASFVSQSTTSIISQDFGKRREVDCAEDHCKLLSFDLIKECWWVLVGMIVSCILFGYNLKFWRKQNQKLAQLKPVLQQHQQLLQMNQHQLSHSPPRGAGKWRKKLLIIFVLLGVLVSIWLFWHMHEKIISRREETLANMCDERARMLQDQFNVSMNHVHALAILVSTFHHGKNPSAIDQKTFGEYTKRTDFERPLTSGVAYALKVPHLERKQFEEQHGWTIKKMGTEDQTLVQDCIPDKLDPAPIQDEYAPVIFSQETVSHIVSIDMMSGKEDRENILRARASGKGVLTSPFKLLKSNHLGVVLTFAVYDTDLPPHATPEQRIEATVGYLGASYDVPSLVEKLLHQLSSKQTIVVNVYDTTNASAPILMYGTDVTDTGLLHVSSLDFGDPSRKHEMHCRFKHKPPLPWTAINASVGLLVITLLVGHIFHAAISRIAKVEEDFREMMELKARAEAADVAKSQFLATVSHEIRTPMNGVLGMLQMLMETDLDVNQMDYANTALTSGKDLIALINEVLDQAKIESGRLELEAVPFDLRSVLDNVLSLFSGKSNEKGIEKLAVYVSDRLPEVVIGDPGRFRQIITNLVGNSIKFTRDKGHVFVSVHLADEVRSPLDVRDAVLKQGLELVQDTSSIIYDSLSGFPVVNRWKSWEKFTKSSCIDSKVAPEMIRLLVTVEDTGVGIPEDAQSRIFTPFVQADSSTSRNYGGTGIGLSISKCLVDLMDGEIGFVSKCGIGSTFSFTVSFRKGESTSLDTKWQPYDAGVLEVPGGRALVIDKRSVRAEVNKYHLKRLGITADIAPSLKSACAYLSSGSCTSAPADLPIVLIDKDAWDKESGIAFHHLLKMPKKNDGKDIQVDLSKIFLLATTISSDERLELKTSGLVDNVLMKPLRLSVLITCFQENFGSGKKSEVNRKKPPTLQNLLRGKQILVVDDNLVNRRVAEGALKKYGAIVTCVESGKAALEKLKPPHSFDACFMDFQMPEMDGFEATRQIRSMESQFNKQITSGKTSTELLGNVAYWHTPILAMTADVIQATNEECLKCGMDDYVSKPFEEEQLYNALRGHGKNGRCHALLIFPPLVISSIMESELATNLRVQECMDLVSAIRCLCFSLFFLCSIYGSNHQAFCGSISALDKVIQPLLPLFCFENMSILWKRTMLALLIVSITPTKSEGELEQWCIADEQTPDDELQIALDWACGKGGADCSKIQVNQPCYLPNTVRDHASYAFNNYFQKFKHRGGSCYFKGAAIITELDPSHSSCQYEFHP</sequence>
<dbReference type="PANTHER" id="PTHR43719">
    <property type="entry name" value="TWO-COMPONENT HISTIDINE KINASE"/>
    <property type="match status" value="1"/>
</dbReference>
<protein>
    <recommendedName>
        <fullName evidence="4">histidine kinase</fullName>
        <ecNumber evidence="4">2.7.13.3</ecNumber>
    </recommendedName>
</protein>
<dbReference type="Gene3D" id="6.10.250.1190">
    <property type="match status" value="2"/>
</dbReference>
<dbReference type="InterPro" id="IPR011006">
    <property type="entry name" value="CheY-like_superfamily"/>
</dbReference>
<evidence type="ECO:0000259" key="23">
    <source>
        <dbReference type="PROSITE" id="PS50839"/>
    </source>
</evidence>
<dbReference type="SMART" id="SM00768">
    <property type="entry name" value="X8"/>
    <property type="match status" value="1"/>
</dbReference>
<dbReference type="SMART" id="SM00387">
    <property type="entry name" value="HATPase_c"/>
    <property type="match status" value="1"/>
</dbReference>
<dbReference type="InterPro" id="IPR050956">
    <property type="entry name" value="2C_system_His_kinase"/>
</dbReference>
<keyword evidence="8" id="KW-0808">Transferase</keyword>
<dbReference type="Pfam" id="PF03924">
    <property type="entry name" value="CHASE"/>
    <property type="match status" value="1"/>
</dbReference>
<dbReference type="GO" id="GO:1901701">
    <property type="term" value="P:cellular response to oxygen-containing compound"/>
    <property type="evidence" value="ECO:0007669"/>
    <property type="project" value="UniProtKB-ARBA"/>
</dbReference>
<evidence type="ECO:0000256" key="13">
    <source>
        <dbReference type="ARBA" id="ARBA00022989"/>
    </source>
</evidence>
<dbReference type="GO" id="GO:0005886">
    <property type="term" value="C:plasma membrane"/>
    <property type="evidence" value="ECO:0007669"/>
    <property type="project" value="UniProtKB-SubCell"/>
</dbReference>
<evidence type="ECO:0000256" key="17">
    <source>
        <dbReference type="ARBA" id="ARBA00023180"/>
    </source>
</evidence>
<dbReference type="Gene3D" id="1.10.287.130">
    <property type="match status" value="1"/>
</dbReference>
<organism evidence="24 25">
    <name type="scientific">Salix dunnii</name>
    <dbReference type="NCBI Taxonomy" id="1413687"/>
    <lineage>
        <taxon>Eukaryota</taxon>
        <taxon>Viridiplantae</taxon>
        <taxon>Streptophyta</taxon>
        <taxon>Embryophyta</taxon>
        <taxon>Tracheophyta</taxon>
        <taxon>Spermatophyta</taxon>
        <taxon>Magnoliopsida</taxon>
        <taxon>eudicotyledons</taxon>
        <taxon>Gunneridae</taxon>
        <taxon>Pentapetalae</taxon>
        <taxon>rosids</taxon>
        <taxon>fabids</taxon>
        <taxon>Malpighiales</taxon>
        <taxon>Salicaceae</taxon>
        <taxon>Saliceae</taxon>
        <taxon>Salix</taxon>
    </lineage>
</organism>
<dbReference type="PANTHER" id="PTHR43719:SF35">
    <property type="entry name" value="HISTIDINE KINASE 2"/>
    <property type="match status" value="1"/>
</dbReference>
<comment type="subcellular location">
    <subcellularLocation>
        <location evidence="3">Cell membrane</location>
        <topology evidence="3">Lipid-anchor</topology>
        <topology evidence="3">GPI-anchor</topology>
    </subcellularLocation>
    <subcellularLocation>
        <location evidence="2">Endoplasmic reticulum membrane</location>
        <topology evidence="2">Multi-pass membrane protein</topology>
    </subcellularLocation>
</comment>
<dbReference type="PRINTS" id="PR00344">
    <property type="entry name" value="BCTRLSENSOR"/>
</dbReference>
<dbReference type="FunFam" id="1.10.287.130:FF:000015">
    <property type="entry name" value="Histidine kinase 4"/>
    <property type="match status" value="1"/>
</dbReference>
<dbReference type="GO" id="GO:0009884">
    <property type="term" value="F:cytokinin receptor activity"/>
    <property type="evidence" value="ECO:0007669"/>
    <property type="project" value="UniProtKB-ARBA"/>
</dbReference>
<dbReference type="Pfam" id="PF07983">
    <property type="entry name" value="X8"/>
    <property type="match status" value="1"/>
</dbReference>
<evidence type="ECO:0000259" key="22">
    <source>
        <dbReference type="PROSITE" id="PS50110"/>
    </source>
</evidence>
<dbReference type="SUPFAM" id="SSF52172">
    <property type="entry name" value="CheY-like"/>
    <property type="match status" value="1"/>
</dbReference>
<dbReference type="PROSITE" id="PS50839">
    <property type="entry name" value="CHASE"/>
    <property type="match status" value="1"/>
</dbReference>
<dbReference type="GO" id="GO:0005634">
    <property type="term" value="C:nucleus"/>
    <property type="evidence" value="ECO:0007669"/>
    <property type="project" value="TreeGrafter"/>
</dbReference>
<dbReference type="GO" id="GO:0033554">
    <property type="term" value="P:cellular response to stress"/>
    <property type="evidence" value="ECO:0007669"/>
    <property type="project" value="UniProtKB-ARBA"/>
</dbReference>
<evidence type="ECO:0000256" key="20">
    <source>
        <dbReference type="SAM" id="Phobius"/>
    </source>
</evidence>
<dbReference type="GO" id="GO:0048831">
    <property type="term" value="P:regulation of shoot system development"/>
    <property type="evidence" value="ECO:0007669"/>
    <property type="project" value="UniProtKB-ARBA"/>
</dbReference>
<dbReference type="InterPro" id="IPR006189">
    <property type="entry name" value="CHASE_dom"/>
</dbReference>
<dbReference type="SUPFAM" id="SSF55874">
    <property type="entry name" value="ATPase domain of HSP90 chaperone/DNA topoisomerase II/histidine kinase"/>
    <property type="match status" value="1"/>
</dbReference>
<dbReference type="PROSITE" id="PS50109">
    <property type="entry name" value="HIS_KIN"/>
    <property type="match status" value="1"/>
</dbReference>
<reference evidence="24 25" key="1">
    <citation type="submission" date="2020-10" db="EMBL/GenBank/DDBJ databases">
        <title>Plant Genome Project.</title>
        <authorList>
            <person name="Zhang R.-G."/>
        </authorList>
    </citation>
    <scope>NUCLEOTIDE SEQUENCE [LARGE SCALE GENOMIC DNA]</scope>
    <source>
        <strain evidence="24">FAFU-HL-1</strain>
        <tissue evidence="24">Leaf</tissue>
    </source>
</reference>
<feature type="domain" description="CHASE" evidence="23">
    <location>
        <begin position="376"/>
        <end position="600"/>
    </location>
</feature>
<evidence type="ECO:0000256" key="7">
    <source>
        <dbReference type="ARBA" id="ARBA00022622"/>
    </source>
</evidence>
<evidence type="ECO:0000259" key="21">
    <source>
        <dbReference type="PROSITE" id="PS50109"/>
    </source>
</evidence>
<evidence type="ECO:0000256" key="3">
    <source>
        <dbReference type="ARBA" id="ARBA00004609"/>
    </source>
</evidence>
<feature type="domain" description="Response regulatory" evidence="22">
    <location>
        <begin position="970"/>
        <end position="1102"/>
    </location>
</feature>
<dbReference type="EMBL" id="JADGMS010000014">
    <property type="protein sequence ID" value="KAF9669617.1"/>
    <property type="molecule type" value="Genomic_DNA"/>
</dbReference>
<dbReference type="InterPro" id="IPR001789">
    <property type="entry name" value="Sig_transdc_resp-reg_receiver"/>
</dbReference>
<dbReference type="CDD" id="cd16922">
    <property type="entry name" value="HATPase_EvgS-ArcB-TorS-like"/>
    <property type="match status" value="1"/>
</dbReference>
<dbReference type="EC" id="2.7.13.3" evidence="4"/>
<dbReference type="GO" id="GO:0043424">
    <property type="term" value="F:protein histidine kinase binding"/>
    <property type="evidence" value="ECO:0007669"/>
    <property type="project" value="UniProtKB-ARBA"/>
</dbReference>
<dbReference type="GO" id="GO:0009506">
    <property type="term" value="C:plasmodesma"/>
    <property type="evidence" value="ECO:0007669"/>
    <property type="project" value="UniProtKB-ARBA"/>
</dbReference>
<dbReference type="InterPro" id="IPR005467">
    <property type="entry name" value="His_kinase_dom"/>
</dbReference>
<dbReference type="FunFam" id="1.20.58.1040:FF:000001">
    <property type="entry name" value="Glucan endo-1,3-beta-glucosidase 4"/>
    <property type="match status" value="1"/>
</dbReference>
<dbReference type="InterPro" id="IPR042240">
    <property type="entry name" value="CHASE_sf"/>
</dbReference>
<keyword evidence="17" id="KW-0325">Glycoprotein</keyword>
<keyword evidence="14 20" id="KW-0472">Membrane</keyword>
<dbReference type="GO" id="GO:0005789">
    <property type="term" value="C:endoplasmic reticulum membrane"/>
    <property type="evidence" value="ECO:0007669"/>
    <property type="project" value="UniProtKB-SubCell"/>
</dbReference>
<evidence type="ECO:0000256" key="5">
    <source>
        <dbReference type="ARBA" id="ARBA00022475"/>
    </source>
</evidence>
<keyword evidence="11" id="KW-0418">Kinase</keyword>
<dbReference type="InterPro" id="IPR003661">
    <property type="entry name" value="HisK_dim/P_dom"/>
</dbReference>
<evidence type="ECO:0000256" key="4">
    <source>
        <dbReference type="ARBA" id="ARBA00012438"/>
    </source>
</evidence>
<feature type="domain" description="Response regulatory" evidence="22">
    <location>
        <begin position="1126"/>
        <end position="1263"/>
    </location>
</feature>
<evidence type="ECO:0000256" key="11">
    <source>
        <dbReference type="ARBA" id="ARBA00022777"/>
    </source>
</evidence>
<feature type="transmembrane region" description="Helical" evidence="20">
    <location>
        <begin position="68"/>
        <end position="87"/>
    </location>
</feature>
<dbReference type="SMART" id="SM01079">
    <property type="entry name" value="CHASE"/>
    <property type="match status" value="1"/>
</dbReference>
<dbReference type="GO" id="GO:0010029">
    <property type="term" value="P:regulation of seed germination"/>
    <property type="evidence" value="ECO:0007669"/>
    <property type="project" value="UniProtKB-ARBA"/>
</dbReference>
<dbReference type="GO" id="GO:0048509">
    <property type="term" value="P:regulation of meristem development"/>
    <property type="evidence" value="ECO:0007669"/>
    <property type="project" value="UniProtKB-ARBA"/>
</dbReference>
<dbReference type="Pfam" id="PF02518">
    <property type="entry name" value="HATPase_c"/>
    <property type="match status" value="1"/>
</dbReference>
<keyword evidence="9 20" id="KW-0812">Transmembrane</keyword>
<dbReference type="Gene3D" id="1.20.58.1040">
    <property type="match status" value="1"/>
</dbReference>
<keyword evidence="18" id="KW-0449">Lipoprotein</keyword>
<dbReference type="PROSITE" id="PS50110">
    <property type="entry name" value="RESPONSE_REGULATORY"/>
    <property type="match status" value="2"/>
</dbReference>
<dbReference type="GO" id="GO:0000155">
    <property type="term" value="F:phosphorelay sensor kinase activity"/>
    <property type="evidence" value="ECO:0007669"/>
    <property type="project" value="InterPro"/>
</dbReference>
<dbReference type="InterPro" id="IPR036097">
    <property type="entry name" value="HisK_dim/P_sf"/>
</dbReference>
<dbReference type="GO" id="GO:0009414">
    <property type="term" value="P:response to water deprivation"/>
    <property type="evidence" value="ECO:0007669"/>
    <property type="project" value="UniProtKB-ARBA"/>
</dbReference>
<dbReference type="Pfam" id="PF00512">
    <property type="entry name" value="HisKA"/>
    <property type="match status" value="1"/>
</dbReference>
<dbReference type="Gene3D" id="3.30.565.10">
    <property type="entry name" value="Histidine kinase-like ATPase, C-terminal domain"/>
    <property type="match status" value="1"/>
</dbReference>
<dbReference type="SMART" id="SM00388">
    <property type="entry name" value="HisKA"/>
    <property type="match status" value="1"/>
</dbReference>
<comment type="caution">
    <text evidence="24">The sequence shown here is derived from an EMBL/GenBank/DDBJ whole genome shotgun (WGS) entry which is preliminary data.</text>
</comment>
<keyword evidence="5" id="KW-1003">Cell membrane</keyword>
<keyword evidence="7" id="KW-0336">GPI-anchor</keyword>
<dbReference type="Gene3D" id="3.30.450.350">
    <property type="entry name" value="CHASE domain"/>
    <property type="match status" value="1"/>
</dbReference>
<dbReference type="InterPro" id="IPR003594">
    <property type="entry name" value="HATPase_dom"/>
</dbReference>
<evidence type="ECO:0000256" key="14">
    <source>
        <dbReference type="ARBA" id="ARBA00023136"/>
    </source>
</evidence>
<keyword evidence="12" id="KW-0256">Endoplasmic reticulum</keyword>
<dbReference type="SUPFAM" id="SSF47384">
    <property type="entry name" value="Homodimeric domain of signal transducing histidine kinase"/>
    <property type="match status" value="1"/>
</dbReference>
<evidence type="ECO:0000256" key="19">
    <source>
        <dbReference type="PROSITE-ProRule" id="PRU00169"/>
    </source>
</evidence>
<evidence type="ECO:0000256" key="9">
    <source>
        <dbReference type="ARBA" id="ARBA00022692"/>
    </source>
</evidence>
<keyword evidence="25" id="KW-1185">Reference proteome</keyword>
<dbReference type="GO" id="GO:0098552">
    <property type="term" value="C:side of membrane"/>
    <property type="evidence" value="ECO:0007669"/>
    <property type="project" value="UniProtKB-KW"/>
</dbReference>
<comment type="catalytic activity">
    <reaction evidence="1">
        <text>ATP + protein L-histidine = ADP + protein N-phospho-L-histidine.</text>
        <dbReference type="EC" id="2.7.13.3"/>
    </reaction>
</comment>
<evidence type="ECO:0000313" key="25">
    <source>
        <dbReference type="Proteomes" id="UP000657918"/>
    </source>
</evidence>
<dbReference type="InterPro" id="IPR012946">
    <property type="entry name" value="X8"/>
</dbReference>
<dbReference type="GO" id="GO:0006970">
    <property type="term" value="P:response to osmotic stress"/>
    <property type="evidence" value="ECO:0007669"/>
    <property type="project" value="UniProtKB-ARBA"/>
</dbReference>
<evidence type="ECO:0000256" key="8">
    <source>
        <dbReference type="ARBA" id="ARBA00022679"/>
    </source>
</evidence>
<name>A0A835JEB0_9ROSI</name>
<evidence type="ECO:0000256" key="12">
    <source>
        <dbReference type="ARBA" id="ARBA00022824"/>
    </source>
</evidence>
<evidence type="ECO:0000313" key="24">
    <source>
        <dbReference type="EMBL" id="KAF9669617.1"/>
    </source>
</evidence>
<evidence type="ECO:0000256" key="1">
    <source>
        <dbReference type="ARBA" id="ARBA00000085"/>
    </source>
</evidence>
<evidence type="ECO:0000256" key="10">
    <source>
        <dbReference type="ARBA" id="ARBA00022729"/>
    </source>
</evidence>
<keyword evidence="13 20" id="KW-1133">Transmembrane helix</keyword>
<dbReference type="Gene3D" id="3.40.50.2300">
    <property type="match status" value="1"/>
</dbReference>
<feature type="transmembrane region" description="Helical" evidence="20">
    <location>
        <begin position="308"/>
        <end position="325"/>
    </location>
</feature>
<dbReference type="InterPro" id="IPR036890">
    <property type="entry name" value="HATPase_C_sf"/>
</dbReference>
<dbReference type="InterPro" id="IPR056839">
    <property type="entry name" value="Receiver_AHK4/CRE1_1st"/>
</dbReference>
<dbReference type="CDD" id="cd00082">
    <property type="entry name" value="HisKA"/>
    <property type="match status" value="1"/>
</dbReference>
<evidence type="ECO:0000256" key="16">
    <source>
        <dbReference type="ARBA" id="ARBA00023170"/>
    </source>
</evidence>
<evidence type="ECO:0000256" key="2">
    <source>
        <dbReference type="ARBA" id="ARBA00004477"/>
    </source>
</evidence>
<evidence type="ECO:0000256" key="15">
    <source>
        <dbReference type="ARBA" id="ARBA00023157"/>
    </source>
</evidence>
<dbReference type="Pfam" id="PF24896">
    <property type="entry name" value="Receiver_CRE1"/>
    <property type="match status" value="1"/>
</dbReference>
<keyword evidence="15" id="KW-1015">Disulfide bond</keyword>
<keyword evidence="10" id="KW-0732">Signal</keyword>
<feature type="transmembrane region" description="Helical" evidence="20">
    <location>
        <begin position="245"/>
        <end position="262"/>
    </location>
</feature>
<proteinExistence type="predicted"/>
<keyword evidence="6 19" id="KW-0597">Phosphoprotein</keyword>
<gene>
    <name evidence="24" type="ORF">SADUNF_Sadunf14G0126000</name>
</gene>
<dbReference type="FunFam" id="3.30.450.350:FF:000001">
    <property type="entry name" value="Histidine kinase 4"/>
    <property type="match status" value="1"/>
</dbReference>
<accession>A0A835JEB0</accession>
<dbReference type="Proteomes" id="UP000657918">
    <property type="component" value="Unassembled WGS sequence"/>
</dbReference>
<dbReference type="OrthoDB" id="10266508at2759"/>
<feature type="modified residue" description="4-aspartylphosphate" evidence="19">
    <location>
        <position position="1176"/>
    </location>
</feature>
<evidence type="ECO:0000256" key="18">
    <source>
        <dbReference type="ARBA" id="ARBA00023288"/>
    </source>
</evidence>